<feature type="compositionally biased region" description="Polar residues" evidence="1">
    <location>
        <begin position="92"/>
        <end position="104"/>
    </location>
</feature>
<sequence length="354" mass="40203">MGDSIVALEKVKKKAFSVSSARRDIGTTTPDKYAHATEVTSKGSSILHGKATGSAGKENLPPTIPWSQMPEYRRQYAREYRAKKKAEKSGLAVQSQTSSGSGSIEATPVIRNRKLVLSSKGAVEDTQLSAVTSDSQVVGLQQRGPVDDSNLSLNNGEEPVLSLLDDDDESWLHRNYDWQPESSAFIKDNDETGCIMSQCVANEDLQKAKRNKKQKEYRKRKKEESAEREATERQAFDDAFVAKRRRDKYNQLSEHDKSVSLAKKRDYMHGLRDRNKNEGITGEEDLDAADPGIQYDLPVEEQDEEARLYGLRIQLRHSQRTHIRKPYPYEHLRRLSRQILQINELSELHGYLRV</sequence>
<accession>A0A5J9UN09</accession>
<dbReference type="EMBL" id="RWGY01000013">
    <property type="protein sequence ID" value="TVU24651.1"/>
    <property type="molecule type" value="Genomic_DNA"/>
</dbReference>
<dbReference type="Proteomes" id="UP000324897">
    <property type="component" value="Chromosome 2"/>
</dbReference>
<dbReference type="Gramene" id="TVU24651">
    <property type="protein sequence ID" value="TVU24651"/>
    <property type="gene ID" value="EJB05_27100"/>
</dbReference>
<evidence type="ECO:0000256" key="1">
    <source>
        <dbReference type="SAM" id="MobiDB-lite"/>
    </source>
</evidence>
<comment type="caution">
    <text evidence="2">The sequence shown here is derived from an EMBL/GenBank/DDBJ whole genome shotgun (WGS) entry which is preliminary data.</text>
</comment>
<gene>
    <name evidence="2" type="ORF">EJB05_27100</name>
</gene>
<organism evidence="2 3">
    <name type="scientific">Eragrostis curvula</name>
    <name type="common">weeping love grass</name>
    <dbReference type="NCBI Taxonomy" id="38414"/>
    <lineage>
        <taxon>Eukaryota</taxon>
        <taxon>Viridiplantae</taxon>
        <taxon>Streptophyta</taxon>
        <taxon>Embryophyta</taxon>
        <taxon>Tracheophyta</taxon>
        <taxon>Spermatophyta</taxon>
        <taxon>Magnoliopsida</taxon>
        <taxon>Liliopsida</taxon>
        <taxon>Poales</taxon>
        <taxon>Poaceae</taxon>
        <taxon>PACMAD clade</taxon>
        <taxon>Chloridoideae</taxon>
        <taxon>Eragrostideae</taxon>
        <taxon>Eragrostidinae</taxon>
        <taxon>Eragrostis</taxon>
    </lineage>
</organism>
<reference evidence="2 3" key="1">
    <citation type="journal article" date="2019" name="Sci. Rep.">
        <title>A high-quality genome of Eragrostis curvula grass provides insights into Poaceae evolution and supports new strategies to enhance forage quality.</title>
        <authorList>
            <person name="Carballo J."/>
            <person name="Santos B.A.C.M."/>
            <person name="Zappacosta D."/>
            <person name="Garbus I."/>
            <person name="Selva J.P."/>
            <person name="Gallo C.A."/>
            <person name="Diaz A."/>
            <person name="Albertini E."/>
            <person name="Caccamo M."/>
            <person name="Echenique V."/>
        </authorList>
    </citation>
    <scope>NUCLEOTIDE SEQUENCE [LARGE SCALE GENOMIC DNA]</scope>
    <source>
        <strain evidence="3">cv. Victoria</strain>
        <tissue evidence="2">Leaf</tissue>
    </source>
</reference>
<feature type="compositionally biased region" description="Basic residues" evidence="1">
    <location>
        <begin position="208"/>
        <end position="221"/>
    </location>
</feature>
<keyword evidence="3" id="KW-1185">Reference proteome</keyword>
<feature type="region of interest" description="Disordered" evidence="1">
    <location>
        <begin position="207"/>
        <end position="232"/>
    </location>
</feature>
<feature type="region of interest" description="Disordered" evidence="1">
    <location>
        <begin position="39"/>
        <end position="70"/>
    </location>
</feature>
<evidence type="ECO:0000313" key="2">
    <source>
        <dbReference type="EMBL" id="TVU24651.1"/>
    </source>
</evidence>
<dbReference type="AlphaFoldDB" id="A0A5J9UN09"/>
<protein>
    <submittedName>
        <fullName evidence="2">Uncharacterized protein</fullName>
    </submittedName>
</protein>
<proteinExistence type="predicted"/>
<feature type="region of interest" description="Disordered" evidence="1">
    <location>
        <begin position="86"/>
        <end position="105"/>
    </location>
</feature>
<evidence type="ECO:0000313" key="3">
    <source>
        <dbReference type="Proteomes" id="UP000324897"/>
    </source>
</evidence>
<name>A0A5J9UN09_9POAL</name>
<feature type="non-terminal residue" evidence="2">
    <location>
        <position position="354"/>
    </location>
</feature>
<feature type="compositionally biased region" description="Basic and acidic residues" evidence="1">
    <location>
        <begin position="222"/>
        <end position="232"/>
    </location>
</feature>